<proteinExistence type="predicted"/>
<gene>
    <name evidence="3" type="ORF">CC85DRAFT_282674</name>
</gene>
<keyword evidence="4" id="KW-1185">Reference proteome</keyword>
<feature type="region of interest" description="Disordered" evidence="1">
    <location>
        <begin position="1"/>
        <end position="26"/>
    </location>
</feature>
<reference evidence="3 4" key="1">
    <citation type="submission" date="2015-03" db="EMBL/GenBank/DDBJ databases">
        <title>Genomics and transcriptomics of the oil-accumulating basidiomycete yeast T. oleaginosus allow insights into substrate utilization and the diverse evolutionary trajectories of mating systems in fungi.</title>
        <authorList>
            <consortium name="DOE Joint Genome Institute"/>
            <person name="Kourist R."/>
            <person name="Kracht O."/>
            <person name="Bracharz F."/>
            <person name="Lipzen A."/>
            <person name="Nolan M."/>
            <person name="Ohm R."/>
            <person name="Grigoriev I."/>
            <person name="Sun S."/>
            <person name="Heitman J."/>
            <person name="Bruck T."/>
            <person name="Nowrousian M."/>
        </authorList>
    </citation>
    <scope>NUCLEOTIDE SEQUENCE [LARGE SCALE GENOMIC DNA]</scope>
    <source>
        <strain evidence="3 4">IBC0246</strain>
    </source>
</reference>
<evidence type="ECO:0000313" key="4">
    <source>
        <dbReference type="Proteomes" id="UP000053611"/>
    </source>
</evidence>
<feature type="transmembrane region" description="Helical" evidence="2">
    <location>
        <begin position="89"/>
        <end position="112"/>
    </location>
</feature>
<feature type="compositionally biased region" description="Low complexity" evidence="1">
    <location>
        <begin position="339"/>
        <end position="354"/>
    </location>
</feature>
<dbReference type="OrthoDB" id="3342455at2759"/>
<dbReference type="EMBL" id="KQ087182">
    <property type="protein sequence ID" value="KLT45180.1"/>
    <property type="molecule type" value="Genomic_DNA"/>
</dbReference>
<feature type="transmembrane region" description="Helical" evidence="2">
    <location>
        <begin position="48"/>
        <end position="69"/>
    </location>
</feature>
<organism evidence="3 4">
    <name type="scientific">Cutaneotrichosporon oleaginosum</name>
    <dbReference type="NCBI Taxonomy" id="879819"/>
    <lineage>
        <taxon>Eukaryota</taxon>
        <taxon>Fungi</taxon>
        <taxon>Dikarya</taxon>
        <taxon>Basidiomycota</taxon>
        <taxon>Agaricomycotina</taxon>
        <taxon>Tremellomycetes</taxon>
        <taxon>Trichosporonales</taxon>
        <taxon>Trichosporonaceae</taxon>
        <taxon>Cutaneotrichosporon</taxon>
    </lineage>
</organism>
<feature type="transmembrane region" description="Helical" evidence="2">
    <location>
        <begin position="180"/>
        <end position="201"/>
    </location>
</feature>
<keyword evidence="2" id="KW-0812">Transmembrane</keyword>
<dbReference type="PANTHER" id="PTHR37992">
    <property type="entry name" value="EXPRESSED PROTEIN"/>
    <property type="match status" value="1"/>
</dbReference>
<feature type="transmembrane region" description="Helical" evidence="2">
    <location>
        <begin position="124"/>
        <end position="143"/>
    </location>
</feature>
<dbReference type="RefSeq" id="XP_018281671.1">
    <property type="nucleotide sequence ID" value="XM_018422064.1"/>
</dbReference>
<accession>A0A0J0XVR3</accession>
<dbReference type="GeneID" id="28982667"/>
<feature type="transmembrane region" description="Helical" evidence="2">
    <location>
        <begin position="149"/>
        <end position="168"/>
    </location>
</feature>
<evidence type="ECO:0000313" key="3">
    <source>
        <dbReference type="EMBL" id="KLT45180.1"/>
    </source>
</evidence>
<feature type="region of interest" description="Disordered" evidence="1">
    <location>
        <begin position="324"/>
        <end position="370"/>
    </location>
</feature>
<keyword evidence="2" id="KW-1133">Transmembrane helix</keyword>
<dbReference type="AlphaFoldDB" id="A0A0J0XVR3"/>
<sequence length="370" mass="40177">MPTKTPRSYGSTSAAAERGERGASSYDDDEYISADVYRASMRLVRLQMSIPLSVLIALGTLLVCGFLINPGIGEISLIHPTLLTPNHEMVVGFAVLLFILQIGFCLLLAAASSDWTKDSLINGVGLRLAIANWLTAAWAVTWTLSTFKIAAVIVIVEAVIVLSIHFTLQSYPASFAHPLNAVFVHTTISMLLALTLGLGWMSCGFVAQDWVIEKRKEAVVWKWQAIGAVAGTHAVASLWELFTRQYVLAICMEYQILTLLLSTPHVYPPLPNNPIVRPPAYVITLTVLLAIHPLACVAGWALKRYREREVRIALQREAEEADVRARRAELRSPAPTPAPVAAAAAEAGGAPAPKAKAKKANPEEEPLLET</sequence>
<dbReference type="Proteomes" id="UP000053611">
    <property type="component" value="Unassembled WGS sequence"/>
</dbReference>
<protein>
    <submittedName>
        <fullName evidence="3">Uncharacterized protein</fullName>
    </submittedName>
</protein>
<feature type="transmembrane region" description="Helical" evidence="2">
    <location>
        <begin position="279"/>
        <end position="302"/>
    </location>
</feature>
<evidence type="ECO:0000256" key="1">
    <source>
        <dbReference type="SAM" id="MobiDB-lite"/>
    </source>
</evidence>
<name>A0A0J0XVR3_9TREE</name>
<feature type="compositionally biased region" description="Polar residues" evidence="1">
    <location>
        <begin position="1"/>
        <end position="14"/>
    </location>
</feature>
<dbReference type="InterPro" id="IPR013920">
    <property type="entry name" value="DUF1774_fun"/>
</dbReference>
<keyword evidence="2" id="KW-0472">Membrane</keyword>
<evidence type="ECO:0000256" key="2">
    <source>
        <dbReference type="SAM" id="Phobius"/>
    </source>
</evidence>
<dbReference type="STRING" id="879819.A0A0J0XVR3"/>
<dbReference type="PANTHER" id="PTHR37992:SF1">
    <property type="entry name" value="DUF1774-DOMAIN-CONTAINING PROTEIN"/>
    <property type="match status" value="1"/>
</dbReference>